<dbReference type="Gene3D" id="3.30.70.1730">
    <property type="match status" value="1"/>
</dbReference>
<dbReference type="EMBL" id="DVFJ01000007">
    <property type="protein sequence ID" value="HIQ71071.1"/>
    <property type="molecule type" value="Genomic_DNA"/>
</dbReference>
<evidence type="ECO:0000256" key="5">
    <source>
        <dbReference type="HAMAP-Rule" id="MF_00362"/>
    </source>
</evidence>
<proteinExistence type="inferred from homology"/>
<dbReference type="GO" id="GO:0003735">
    <property type="term" value="F:structural constituent of ribosome"/>
    <property type="evidence" value="ECO:0007669"/>
    <property type="project" value="InterPro"/>
</dbReference>
<comment type="caution">
    <text evidence="6">The sequence shown here is derived from an EMBL/GenBank/DDBJ whole genome shotgun (WGS) entry which is preliminary data.</text>
</comment>
<organism evidence="6 7">
    <name type="scientific">Candidatus Onthenecus intestinigallinarum</name>
    <dbReference type="NCBI Taxonomy" id="2840875"/>
    <lineage>
        <taxon>Bacteria</taxon>
        <taxon>Bacillati</taxon>
        <taxon>Bacillota</taxon>
        <taxon>Clostridia</taxon>
        <taxon>Eubacteriales</taxon>
        <taxon>Candidatus Onthenecus</taxon>
    </lineage>
</organism>
<gene>
    <name evidence="5" type="primary">rplJ</name>
    <name evidence="6" type="ORF">IAB73_02520</name>
</gene>
<comment type="function">
    <text evidence="5">Forms part of the ribosomal stalk, playing a central role in the interaction of the ribosome with GTP-bound translation factors.</text>
</comment>
<evidence type="ECO:0000256" key="4">
    <source>
        <dbReference type="ARBA" id="ARBA00035202"/>
    </source>
</evidence>
<comment type="subunit">
    <text evidence="5">Part of the ribosomal stalk of the 50S ribosomal subunit. The N-terminus interacts with L11 and the large rRNA to form the base of the stalk. The C-terminus forms an elongated spine to which L12 dimers bind in a sequential fashion forming a multimeric L10(L12)X complex.</text>
</comment>
<protein>
    <recommendedName>
        <fullName evidence="4 5">Large ribosomal subunit protein uL10</fullName>
    </recommendedName>
</protein>
<dbReference type="HAMAP" id="MF_00362">
    <property type="entry name" value="Ribosomal_uL10"/>
    <property type="match status" value="1"/>
</dbReference>
<evidence type="ECO:0000256" key="2">
    <source>
        <dbReference type="ARBA" id="ARBA00022980"/>
    </source>
</evidence>
<sequence length="167" mass="18071">MSKNLELKKQAVAEIVEKIQGAKSLVIVEYKGLTVEEVTQLRAKCRAAKVDYCVLKNTLVRRALAELNITGLDATLEGPSAFVFSNEDPVSGAKILKEFMEADKKEAVKIKAGLLDGEVLDVAGVKKLADLPSREALLSMLCQVLTGTVRSLACVLEAVRKQKAGEE</sequence>
<keyword evidence="5" id="KW-0694">RNA-binding</keyword>
<dbReference type="Pfam" id="PF00466">
    <property type="entry name" value="Ribosomal_L10"/>
    <property type="match status" value="1"/>
</dbReference>
<comment type="similarity">
    <text evidence="1 5">Belongs to the universal ribosomal protein uL10 family.</text>
</comment>
<keyword evidence="2 5" id="KW-0689">Ribosomal protein</keyword>
<reference evidence="6" key="2">
    <citation type="journal article" date="2021" name="PeerJ">
        <title>Extensive microbial diversity within the chicken gut microbiome revealed by metagenomics and culture.</title>
        <authorList>
            <person name="Gilroy R."/>
            <person name="Ravi A."/>
            <person name="Getino M."/>
            <person name="Pursley I."/>
            <person name="Horton D.L."/>
            <person name="Alikhan N.F."/>
            <person name="Baker D."/>
            <person name="Gharbi K."/>
            <person name="Hall N."/>
            <person name="Watson M."/>
            <person name="Adriaenssens E.M."/>
            <person name="Foster-Nyarko E."/>
            <person name="Jarju S."/>
            <person name="Secka A."/>
            <person name="Antonio M."/>
            <person name="Oren A."/>
            <person name="Chaudhuri R.R."/>
            <person name="La Ragione R."/>
            <person name="Hildebrand F."/>
            <person name="Pallen M.J."/>
        </authorList>
    </citation>
    <scope>NUCLEOTIDE SEQUENCE</scope>
    <source>
        <strain evidence="6">ChiSxjej2B14-6234</strain>
    </source>
</reference>
<accession>A0A9D0Z9I8</accession>
<dbReference type="InterPro" id="IPR002363">
    <property type="entry name" value="Ribosomal_uL10_CS_bac"/>
</dbReference>
<dbReference type="SUPFAM" id="SSF160369">
    <property type="entry name" value="Ribosomal protein L10-like"/>
    <property type="match status" value="1"/>
</dbReference>
<dbReference type="AlphaFoldDB" id="A0A9D0Z9I8"/>
<dbReference type="InterPro" id="IPR043141">
    <property type="entry name" value="Ribosomal_uL10-like_sf"/>
</dbReference>
<dbReference type="Proteomes" id="UP000886887">
    <property type="component" value="Unassembled WGS sequence"/>
</dbReference>
<evidence type="ECO:0000313" key="7">
    <source>
        <dbReference type="Proteomes" id="UP000886887"/>
    </source>
</evidence>
<evidence type="ECO:0000256" key="3">
    <source>
        <dbReference type="ARBA" id="ARBA00023274"/>
    </source>
</evidence>
<dbReference type="CDD" id="cd05797">
    <property type="entry name" value="Ribosomal_L10"/>
    <property type="match status" value="1"/>
</dbReference>
<dbReference type="InterPro" id="IPR001790">
    <property type="entry name" value="Ribosomal_uL10"/>
</dbReference>
<dbReference type="InterPro" id="IPR047865">
    <property type="entry name" value="Ribosomal_uL10_bac_type"/>
</dbReference>
<evidence type="ECO:0000313" key="6">
    <source>
        <dbReference type="EMBL" id="HIQ71071.1"/>
    </source>
</evidence>
<dbReference type="GO" id="GO:0006412">
    <property type="term" value="P:translation"/>
    <property type="evidence" value="ECO:0007669"/>
    <property type="project" value="UniProtKB-UniRule"/>
</dbReference>
<evidence type="ECO:0000256" key="1">
    <source>
        <dbReference type="ARBA" id="ARBA00008889"/>
    </source>
</evidence>
<dbReference type="InterPro" id="IPR022973">
    <property type="entry name" value="Ribosomal_uL10_bac"/>
</dbReference>
<dbReference type="GO" id="GO:0070180">
    <property type="term" value="F:large ribosomal subunit rRNA binding"/>
    <property type="evidence" value="ECO:0007669"/>
    <property type="project" value="UniProtKB-UniRule"/>
</dbReference>
<reference evidence="6" key="1">
    <citation type="submission" date="2020-10" db="EMBL/GenBank/DDBJ databases">
        <authorList>
            <person name="Gilroy R."/>
        </authorList>
    </citation>
    <scope>NUCLEOTIDE SEQUENCE</scope>
    <source>
        <strain evidence="6">ChiSxjej2B14-6234</strain>
    </source>
</reference>
<dbReference type="GO" id="GO:0015934">
    <property type="term" value="C:large ribosomal subunit"/>
    <property type="evidence" value="ECO:0007669"/>
    <property type="project" value="InterPro"/>
</dbReference>
<dbReference type="NCBIfam" id="NF000955">
    <property type="entry name" value="PRK00099.1-1"/>
    <property type="match status" value="1"/>
</dbReference>
<dbReference type="PANTHER" id="PTHR11560">
    <property type="entry name" value="39S RIBOSOMAL PROTEIN L10, MITOCHONDRIAL"/>
    <property type="match status" value="1"/>
</dbReference>
<name>A0A9D0Z9I8_9FIRM</name>
<keyword evidence="5" id="KW-0699">rRNA-binding</keyword>
<keyword evidence="3 5" id="KW-0687">Ribonucleoprotein</keyword>
<dbReference type="PROSITE" id="PS01109">
    <property type="entry name" value="RIBOSOMAL_L10"/>
    <property type="match status" value="1"/>
</dbReference>